<organism evidence="5 6">
    <name type="scientific">Sphingobium yanoikuyae</name>
    <name type="common">Sphingomonas yanoikuyae</name>
    <dbReference type="NCBI Taxonomy" id="13690"/>
    <lineage>
        <taxon>Bacteria</taxon>
        <taxon>Pseudomonadati</taxon>
        <taxon>Pseudomonadota</taxon>
        <taxon>Alphaproteobacteria</taxon>
        <taxon>Sphingomonadales</taxon>
        <taxon>Sphingomonadaceae</taxon>
        <taxon>Sphingobium</taxon>
    </lineage>
</organism>
<feature type="transmembrane region" description="Helical" evidence="3">
    <location>
        <begin position="575"/>
        <end position="600"/>
    </location>
</feature>
<dbReference type="RefSeq" id="WP_097382782.1">
    <property type="nucleotide sequence ID" value="NZ_CP023741.1"/>
</dbReference>
<keyword evidence="3" id="KW-0812">Transmembrane</keyword>
<dbReference type="Proteomes" id="UP000219422">
    <property type="component" value="Chromosome"/>
</dbReference>
<dbReference type="InterPro" id="IPR010090">
    <property type="entry name" value="Phage_tape_meas"/>
</dbReference>
<keyword evidence="1" id="KW-1188">Viral release from host cell</keyword>
<dbReference type="Pfam" id="PF10145">
    <property type="entry name" value="PhageMin_Tail"/>
    <property type="match status" value="1"/>
</dbReference>
<dbReference type="Gene3D" id="1.10.287.1490">
    <property type="match status" value="1"/>
</dbReference>
<proteinExistence type="predicted"/>
<dbReference type="KEGG" id="sya:A6768_05005"/>
<dbReference type="NCBIfam" id="TIGR01760">
    <property type="entry name" value="tape_meas_TP901"/>
    <property type="match status" value="1"/>
</dbReference>
<dbReference type="PANTHER" id="PTHR37813:SF1">
    <property type="entry name" value="FELS-2 PROPHAGE PROTEIN"/>
    <property type="match status" value="1"/>
</dbReference>
<feature type="domain" description="Phage tail tape measure protein" evidence="4">
    <location>
        <begin position="233"/>
        <end position="445"/>
    </location>
</feature>
<gene>
    <name evidence="5" type="ORF">A6768_05005</name>
</gene>
<dbReference type="AlphaFoldDB" id="A0A291MWB6"/>
<dbReference type="GeneID" id="57776196"/>
<reference evidence="5 6" key="1">
    <citation type="submission" date="2017-10" db="EMBL/GenBank/DDBJ databases">
        <title>Sphingobium yanoikuyae S72.</title>
        <authorList>
            <person name="Sanchez E."/>
            <person name="Bustos P."/>
            <person name="Mendoza P."/>
            <person name="Guo X."/>
            <person name="Mendoza A."/>
        </authorList>
    </citation>
    <scope>NUCLEOTIDE SEQUENCE [LARGE SCALE GENOMIC DNA]</scope>
    <source>
        <strain evidence="5 6">S72</strain>
    </source>
</reference>
<keyword evidence="3" id="KW-1133">Transmembrane helix</keyword>
<evidence type="ECO:0000256" key="2">
    <source>
        <dbReference type="SAM" id="Coils"/>
    </source>
</evidence>
<feature type="transmembrane region" description="Helical" evidence="3">
    <location>
        <begin position="620"/>
        <end position="646"/>
    </location>
</feature>
<keyword evidence="3" id="KW-0472">Membrane</keyword>
<feature type="coiled-coil region" evidence="2">
    <location>
        <begin position="91"/>
        <end position="139"/>
    </location>
</feature>
<evidence type="ECO:0000259" key="4">
    <source>
        <dbReference type="Pfam" id="PF10145"/>
    </source>
</evidence>
<accession>A0A291MWB6</accession>
<sequence>MADRNLRMQLILEGLDRVTAPLKSITNASSGARRDLAETQKQLKALDALQKQVGGYKAAEGRFASDYQQLQQTQARVAELRHELEATEAPTKKLRTEFEKAQRQASMLTDRVDAGGKELQQLQRQLEAAGIDVADLAAHEDRLSNRVYDANKALKQQIGTVEKLNRANSNTQKLNDISAKATGAGLGMIAAGTAAGVPVVAATKQAMTLESAMADVSKVTNMTKPQIEQMSRDFLDLSETIPVPAEGMAQIAAAAGAAGVGMDKMGRPMADQRQQLQEFTADAAKMGVAFDMTADVAGETMAKWRTAFELPQDGVRALGDRVNALTNTFGGKAANVTDIITRIGPLGKVAGLAAPQIAALGSTLDSIGVPSEVAATGIKNTMLALTKGEAATKSQQGAFKALGLSATDVAKRMQTDAAGAIVDVMSRIGKLDADQQSGLLTQLFGSESVAAIAPMLTNLDGLKNRLALVGDESRYAGSMQAEFLNRIGTTEGATGLATNALSGLNITMGKALLPTVVKLAKLVQGAASGLRHWAQEHPGITKALMIFMGVGSGLLVVLGGLTLGFAAITAAAAPLGIALGPLLLIVAAIAALAALVYVIYNNWGAMVGWLAGLWETIRSNTVAAIGALVDAFLNFTPLGLMIRAFLPVLSYLRSLDFAAIGRHLIDGLVNGMQAAFPNLTAIVGRIGKMLPDGLRKLLGIHSPSRVFAEIGGHVMSGLDQGLANNTSAPIGRMSDLSGQMTRALAIGAGSAAIAVGAPAAAQASGAMAAAPIAVTYSIKIDVGAGSASATDIAEEVRKAIEQIERERRGRGFGDEGDY</sequence>
<dbReference type="PANTHER" id="PTHR37813">
    <property type="entry name" value="FELS-2 PROPHAGE PROTEIN"/>
    <property type="match status" value="1"/>
</dbReference>
<name>A0A291MWB6_SPHYA</name>
<evidence type="ECO:0000313" key="5">
    <source>
        <dbReference type="EMBL" id="ATI79444.1"/>
    </source>
</evidence>
<protein>
    <submittedName>
        <fullName evidence="5">Phage tail tape measure protein</fullName>
    </submittedName>
</protein>
<evidence type="ECO:0000313" key="6">
    <source>
        <dbReference type="Proteomes" id="UP000219422"/>
    </source>
</evidence>
<dbReference type="SUPFAM" id="SSF57997">
    <property type="entry name" value="Tropomyosin"/>
    <property type="match status" value="1"/>
</dbReference>
<feature type="transmembrane region" description="Helical" evidence="3">
    <location>
        <begin position="544"/>
        <end position="568"/>
    </location>
</feature>
<evidence type="ECO:0000256" key="1">
    <source>
        <dbReference type="ARBA" id="ARBA00022612"/>
    </source>
</evidence>
<evidence type="ECO:0000256" key="3">
    <source>
        <dbReference type="SAM" id="Phobius"/>
    </source>
</evidence>
<dbReference type="EMBL" id="CP023741">
    <property type="protein sequence ID" value="ATI79444.1"/>
    <property type="molecule type" value="Genomic_DNA"/>
</dbReference>
<keyword evidence="2" id="KW-0175">Coiled coil</keyword>